<proteinExistence type="predicted"/>
<reference evidence="2 3" key="2">
    <citation type="submission" date="2018-01" db="EMBL/GenBank/DDBJ databases">
        <title>Genomic study of Klebsiella pneumoniae.</title>
        <authorList>
            <person name="Yang Y."/>
            <person name="Bicalho R."/>
        </authorList>
    </citation>
    <scope>NUCLEOTIDE SEQUENCE [LARGE SCALE GENOMIC DNA]</scope>
    <source>
        <strain evidence="2 3">A10</strain>
    </source>
</reference>
<accession>A0A2J5PEB3</accession>
<evidence type="ECO:0000259" key="1">
    <source>
        <dbReference type="Pfam" id="PF07883"/>
    </source>
</evidence>
<dbReference type="Gene3D" id="2.60.120.10">
    <property type="entry name" value="Jelly Rolls"/>
    <property type="match status" value="1"/>
</dbReference>
<evidence type="ECO:0000313" key="3">
    <source>
        <dbReference type="Proteomes" id="UP000234667"/>
    </source>
</evidence>
<dbReference type="AlphaFoldDB" id="A0A2J5PEB3"/>
<dbReference type="EMBL" id="PIDR01001077">
    <property type="protein sequence ID" value="PLO64178.1"/>
    <property type="molecule type" value="Genomic_DNA"/>
</dbReference>
<dbReference type="SUPFAM" id="SSF51182">
    <property type="entry name" value="RmlC-like cupins"/>
    <property type="match status" value="1"/>
</dbReference>
<comment type="caution">
    <text evidence="2">The sequence shown here is derived from an EMBL/GenBank/DDBJ whole genome shotgun (WGS) entry which is preliminary data.</text>
</comment>
<dbReference type="InterPro" id="IPR011051">
    <property type="entry name" value="RmlC_Cupin_sf"/>
</dbReference>
<dbReference type="InterPro" id="IPR013096">
    <property type="entry name" value="Cupin_2"/>
</dbReference>
<organism evidence="2 3">
    <name type="scientific">Klebsiella michiganensis</name>
    <dbReference type="NCBI Taxonomy" id="1134687"/>
    <lineage>
        <taxon>Bacteria</taxon>
        <taxon>Pseudomonadati</taxon>
        <taxon>Pseudomonadota</taxon>
        <taxon>Gammaproteobacteria</taxon>
        <taxon>Enterobacterales</taxon>
        <taxon>Enterobacteriaceae</taxon>
        <taxon>Klebsiella/Raoultella group</taxon>
        <taxon>Klebsiella</taxon>
    </lineage>
</organism>
<name>A0A2J5PEB3_9ENTR</name>
<protein>
    <submittedName>
        <fullName evidence="2">Transcriptional regulator ChbR</fullName>
    </submittedName>
</protein>
<evidence type="ECO:0000313" key="2">
    <source>
        <dbReference type="EMBL" id="PLO64178.1"/>
    </source>
</evidence>
<gene>
    <name evidence="2" type="ORF">CWN49_26035</name>
</gene>
<dbReference type="Proteomes" id="UP000234667">
    <property type="component" value="Unassembled WGS sequence"/>
</dbReference>
<sequence>MMTTEISTAREQQLFNGKNFHVVIYNKTESVSGLHQHDYYEYTIVLTGRYYQVINGKRVLLERGDFVFIPMGSHHQSFYEFGATRILN</sequence>
<reference evidence="2 3" key="1">
    <citation type="submission" date="2017-11" db="EMBL/GenBank/DDBJ databases">
        <authorList>
            <person name="Han C.G."/>
        </authorList>
    </citation>
    <scope>NUCLEOTIDE SEQUENCE [LARGE SCALE GENOMIC DNA]</scope>
    <source>
        <strain evidence="2 3">A10</strain>
    </source>
</reference>
<dbReference type="InterPro" id="IPR014710">
    <property type="entry name" value="RmlC-like_jellyroll"/>
</dbReference>
<dbReference type="Pfam" id="PF07883">
    <property type="entry name" value="Cupin_2"/>
    <property type="match status" value="1"/>
</dbReference>
<feature type="non-terminal residue" evidence="2">
    <location>
        <position position="88"/>
    </location>
</feature>
<feature type="domain" description="Cupin type-2" evidence="1">
    <location>
        <begin position="22"/>
        <end position="76"/>
    </location>
</feature>